<dbReference type="Proteomes" id="UP000231179">
    <property type="component" value="Chromosome"/>
</dbReference>
<dbReference type="EMBL" id="CP024870">
    <property type="protein sequence ID" value="ATX71119.1"/>
    <property type="molecule type" value="Genomic_DNA"/>
</dbReference>
<organism evidence="1 2">
    <name type="scientific">Spiroplasma clarkii</name>
    <dbReference type="NCBI Taxonomy" id="2139"/>
    <lineage>
        <taxon>Bacteria</taxon>
        <taxon>Bacillati</taxon>
        <taxon>Mycoplasmatota</taxon>
        <taxon>Mollicutes</taxon>
        <taxon>Entomoplasmatales</taxon>
        <taxon>Spiroplasmataceae</taxon>
        <taxon>Spiroplasma</taxon>
    </lineage>
</organism>
<reference evidence="1 2" key="1">
    <citation type="submission" date="2017-11" db="EMBL/GenBank/DDBJ databases">
        <title>Complete genome sequence of Spiroplasma clarkii CN-5 (DSM 19994).</title>
        <authorList>
            <person name="Tsai Y.-M."/>
            <person name="Chang A."/>
            <person name="Lo W.-S."/>
            <person name="Kuo C.-H."/>
        </authorList>
    </citation>
    <scope>NUCLEOTIDE SEQUENCE [LARGE SCALE GENOMIC DNA]</scope>
    <source>
        <strain evidence="1 2">CN-5</strain>
    </source>
</reference>
<keyword evidence="2" id="KW-1185">Reference proteome</keyword>
<name>A0A2K8KKV0_9MOLU</name>
<sequence>MRKLLLAINLFLPSTLGIYSWKCSTSENSPSKPTIFGTFNDGYGNSDILQILKTAKYYDIETTKFEPIEFNPDKTLLNEVPSYSDFTDWDGKNINFYKGAPLDQASSNQLFDVFVESKNQQSSENVEYEFSFTGNSDSEKVYLFFLKKESGFYNLGIPYTKTEEVFAYYIDLEKITYTDLTLIPDYDDKDILRFLKDEAAVYNFESSAYENIPFVGDYKIAKDFFDTKEFDENGEVLNFYEGTLFDNKSSNLLFNFFEETIDLEENENYTYKFSLESNSRFNVCWIYLLQVNQNIATKNSIITKSIYEVPLYNFEYM</sequence>
<accession>A0A2K8KKV0</accession>
<gene>
    <name evidence="1" type="ORF">SCLAR_v1c08060</name>
</gene>
<evidence type="ECO:0000313" key="2">
    <source>
        <dbReference type="Proteomes" id="UP000231179"/>
    </source>
</evidence>
<protein>
    <submittedName>
        <fullName evidence="1">Uncharacterized protein</fullName>
    </submittedName>
</protein>
<proteinExistence type="predicted"/>
<dbReference type="RefSeq" id="WP_100254660.1">
    <property type="nucleotide sequence ID" value="NZ_CP024870.1"/>
</dbReference>
<evidence type="ECO:0000313" key="1">
    <source>
        <dbReference type="EMBL" id="ATX71119.1"/>
    </source>
</evidence>
<dbReference type="AlphaFoldDB" id="A0A2K8KKV0"/>